<reference evidence="2 3" key="1">
    <citation type="submission" date="2019-02" db="EMBL/GenBank/DDBJ databases">
        <title>Deep-cultivation of Planctomycetes and their phenomic and genomic characterization uncovers novel biology.</title>
        <authorList>
            <person name="Wiegand S."/>
            <person name="Jogler M."/>
            <person name="Boedeker C."/>
            <person name="Pinto D."/>
            <person name="Vollmers J."/>
            <person name="Rivas-Marin E."/>
            <person name="Kohn T."/>
            <person name="Peeters S.H."/>
            <person name="Heuer A."/>
            <person name="Rast P."/>
            <person name="Oberbeckmann S."/>
            <person name="Bunk B."/>
            <person name="Jeske O."/>
            <person name="Meyerdierks A."/>
            <person name="Storesund J.E."/>
            <person name="Kallscheuer N."/>
            <person name="Luecker S."/>
            <person name="Lage O.M."/>
            <person name="Pohl T."/>
            <person name="Merkel B.J."/>
            <person name="Hornburger P."/>
            <person name="Mueller R.-W."/>
            <person name="Bruemmer F."/>
            <person name="Labrenz M."/>
            <person name="Spormann A.M."/>
            <person name="Op den Camp H."/>
            <person name="Overmann J."/>
            <person name="Amann R."/>
            <person name="Jetten M.S.M."/>
            <person name="Mascher T."/>
            <person name="Medema M.H."/>
            <person name="Devos D.P."/>
            <person name="Kaster A.-K."/>
            <person name="Ovreas L."/>
            <person name="Rohde M."/>
            <person name="Galperin M.Y."/>
            <person name="Jogler C."/>
        </authorList>
    </citation>
    <scope>NUCLEOTIDE SEQUENCE [LARGE SCALE GENOMIC DNA]</scope>
    <source>
        <strain evidence="2 3">Mal4</strain>
    </source>
</reference>
<dbReference type="Gene3D" id="3.30.700.10">
    <property type="entry name" value="Glycoprotein, Type 4 Pilin"/>
    <property type="match status" value="1"/>
</dbReference>
<dbReference type="NCBIfam" id="TIGR04294">
    <property type="entry name" value="pre_pil_HX9DG"/>
    <property type="match status" value="1"/>
</dbReference>
<accession>A0A517ZF93</accession>
<dbReference type="EMBL" id="CP036275">
    <property type="protein sequence ID" value="QDU41099.1"/>
    <property type="molecule type" value="Genomic_DNA"/>
</dbReference>
<dbReference type="PANTHER" id="PTHR30093:SF2">
    <property type="entry name" value="TYPE II SECRETION SYSTEM PROTEIN H"/>
    <property type="match status" value="1"/>
</dbReference>
<dbReference type="RefSeq" id="WP_197443879.1">
    <property type="nucleotide sequence ID" value="NZ_CP036275.1"/>
</dbReference>
<evidence type="ECO:0000313" key="3">
    <source>
        <dbReference type="Proteomes" id="UP000320496"/>
    </source>
</evidence>
<organism evidence="2 3">
    <name type="scientific">Maioricimonas rarisocia</name>
    <dbReference type="NCBI Taxonomy" id="2528026"/>
    <lineage>
        <taxon>Bacteria</taxon>
        <taxon>Pseudomonadati</taxon>
        <taxon>Planctomycetota</taxon>
        <taxon>Planctomycetia</taxon>
        <taxon>Planctomycetales</taxon>
        <taxon>Planctomycetaceae</taxon>
        <taxon>Maioricimonas</taxon>
    </lineage>
</organism>
<name>A0A517ZF93_9PLAN</name>
<evidence type="ECO:0000313" key="2">
    <source>
        <dbReference type="EMBL" id="QDU41099.1"/>
    </source>
</evidence>
<dbReference type="Pfam" id="PF07963">
    <property type="entry name" value="N_methyl"/>
    <property type="match status" value="1"/>
</dbReference>
<dbReference type="InterPro" id="IPR011453">
    <property type="entry name" value="DUF1559"/>
</dbReference>
<protein>
    <submittedName>
        <fullName evidence="2">Type II secretion system protein G</fullName>
    </submittedName>
</protein>
<dbReference type="NCBIfam" id="TIGR02532">
    <property type="entry name" value="IV_pilin_GFxxxE"/>
    <property type="match status" value="1"/>
</dbReference>
<feature type="domain" description="DUF1559" evidence="1">
    <location>
        <begin position="32"/>
        <end position="285"/>
    </location>
</feature>
<dbReference type="Proteomes" id="UP000320496">
    <property type="component" value="Chromosome"/>
</dbReference>
<gene>
    <name evidence="2" type="primary">xcpT_48</name>
    <name evidence="2" type="ORF">Mal4_54640</name>
</gene>
<keyword evidence="3" id="KW-1185">Reference proteome</keyword>
<dbReference type="SUPFAM" id="SSF54523">
    <property type="entry name" value="Pili subunits"/>
    <property type="match status" value="1"/>
</dbReference>
<dbReference type="PANTHER" id="PTHR30093">
    <property type="entry name" value="GENERAL SECRETION PATHWAY PROTEIN G"/>
    <property type="match status" value="1"/>
</dbReference>
<dbReference type="InterPro" id="IPR045584">
    <property type="entry name" value="Pilin-like"/>
</dbReference>
<dbReference type="InterPro" id="IPR027558">
    <property type="entry name" value="Pre_pil_HX9DG_C"/>
</dbReference>
<dbReference type="InterPro" id="IPR012902">
    <property type="entry name" value="N_methyl_site"/>
</dbReference>
<sequence>MRTRRPGFTLIELLVVIAIIAILIALLLPAVQQAREAARRTQCKNNLKQLGLAIHNYHDVHRTVPTIGSQPQRSAFVPLLPFVDEANLEREYDYNLPWHDPANKFVGERVPDVLQCPSAPGAGELAVSGYATTDYCYLYSPFNDIDLYNAPGKSFFHWNVPIRFRDVQDGLSSTLLLHESAGRSSWYVRNQRQPGGNDSPQMYIGYGSNWGEEREAWTSNVLGTYFAPSLVTPAATPGAEPTVTLFAGSEVMNVTNFYSSPYSFHPGGLQVLLGDGAVRFLSENMSVDTLWAMTSCAGGEVIGEF</sequence>
<dbReference type="AlphaFoldDB" id="A0A517ZF93"/>
<evidence type="ECO:0000259" key="1">
    <source>
        <dbReference type="Pfam" id="PF07596"/>
    </source>
</evidence>
<dbReference type="KEGG" id="mri:Mal4_54640"/>
<proteinExistence type="predicted"/>
<dbReference type="Pfam" id="PF07596">
    <property type="entry name" value="SBP_bac_10"/>
    <property type="match status" value="1"/>
</dbReference>